<protein>
    <submittedName>
        <fullName evidence="2">Uncharacterized protein</fullName>
    </submittedName>
</protein>
<feature type="compositionally biased region" description="Polar residues" evidence="1">
    <location>
        <begin position="149"/>
        <end position="159"/>
    </location>
</feature>
<keyword evidence="3" id="KW-1185">Reference proteome</keyword>
<reference evidence="2 3" key="1">
    <citation type="journal article" date="2017" name="PLoS Biol.">
        <title>The sea cucumber genome provides insights into morphological evolution and visceral regeneration.</title>
        <authorList>
            <person name="Zhang X."/>
            <person name="Sun L."/>
            <person name="Yuan J."/>
            <person name="Sun Y."/>
            <person name="Gao Y."/>
            <person name="Zhang L."/>
            <person name="Li S."/>
            <person name="Dai H."/>
            <person name="Hamel J.F."/>
            <person name="Liu C."/>
            <person name="Yu Y."/>
            <person name="Liu S."/>
            <person name="Lin W."/>
            <person name="Guo K."/>
            <person name="Jin S."/>
            <person name="Xu P."/>
            <person name="Storey K.B."/>
            <person name="Huan P."/>
            <person name="Zhang T."/>
            <person name="Zhou Y."/>
            <person name="Zhang J."/>
            <person name="Lin C."/>
            <person name="Li X."/>
            <person name="Xing L."/>
            <person name="Huo D."/>
            <person name="Sun M."/>
            <person name="Wang L."/>
            <person name="Mercier A."/>
            <person name="Li F."/>
            <person name="Yang H."/>
            <person name="Xiang J."/>
        </authorList>
    </citation>
    <scope>NUCLEOTIDE SEQUENCE [LARGE SCALE GENOMIC DNA]</scope>
    <source>
        <strain evidence="2">Shaxun</strain>
        <tissue evidence="2">Muscle</tissue>
    </source>
</reference>
<evidence type="ECO:0000313" key="3">
    <source>
        <dbReference type="Proteomes" id="UP000230750"/>
    </source>
</evidence>
<organism evidence="2 3">
    <name type="scientific">Stichopus japonicus</name>
    <name type="common">Sea cucumber</name>
    <dbReference type="NCBI Taxonomy" id="307972"/>
    <lineage>
        <taxon>Eukaryota</taxon>
        <taxon>Metazoa</taxon>
        <taxon>Echinodermata</taxon>
        <taxon>Eleutherozoa</taxon>
        <taxon>Echinozoa</taxon>
        <taxon>Holothuroidea</taxon>
        <taxon>Aspidochirotacea</taxon>
        <taxon>Aspidochirotida</taxon>
        <taxon>Stichopodidae</taxon>
        <taxon>Apostichopus</taxon>
    </lineage>
</organism>
<dbReference type="EMBL" id="MRZV01000137">
    <property type="protein sequence ID" value="PIK57642.1"/>
    <property type="molecule type" value="Genomic_DNA"/>
</dbReference>
<feature type="compositionally biased region" description="Polar residues" evidence="1">
    <location>
        <begin position="71"/>
        <end position="81"/>
    </location>
</feature>
<evidence type="ECO:0000256" key="1">
    <source>
        <dbReference type="SAM" id="MobiDB-lite"/>
    </source>
</evidence>
<proteinExistence type="predicted"/>
<sequence>MVKSAHLSNARNEKRIPNTLHGIDNGYLPGDEGDSDNYHKERGKRVLTSQTDTTKIRKSAGLGNVRKGEKTTNTLYSTDNSGLPEVDESDSEYNSSDEDWEPEFCHQERALTSNSSDKTNVIKHGAALQDNSGLPEGDSDNSSDEEWGHNSNESVSSFHESGSERCSESECQEEPTTAEAQPFHIQESIVFIFCFSLTQEKIKVAFCRVPWGTCPRVSTNTSGQRKWDKRHYCPYCIESYAKLPRHLFSNHRSEKDVQEVMSFDKKSKQRKNLLNLLPNKGNHDHNIEVIREQRGYLIPSKRPHYNVPSDTNIPCDQCFGYYMKSKMWKHFKNCAAQVKKRKRGTRHQSTCAFLLPVAMPVEDSFRQILGTMVNDDISLICRHDRLILTFGQKLHDKAATESRQYISQKMRELGRFLKVMQVAHPDISCLEECISPQQYDNVVRSVRQRAGYDGAKRQYQTPSLALKLLKRCQNSISNGIKLADDAMKERVERFHDLCCLEWANNVSSHALTTLYRNKFNKPTILP</sequence>
<dbReference type="OrthoDB" id="8430171at2759"/>
<accession>A0A2G8LBL9</accession>
<dbReference type="PANTHER" id="PTHR33480">
    <property type="entry name" value="SET DOMAIN-CONTAINING PROTEIN-RELATED"/>
    <property type="match status" value="1"/>
</dbReference>
<feature type="region of interest" description="Disordered" evidence="1">
    <location>
        <begin position="1"/>
        <end position="100"/>
    </location>
</feature>
<feature type="compositionally biased region" description="Acidic residues" evidence="1">
    <location>
        <begin position="85"/>
        <end position="100"/>
    </location>
</feature>
<dbReference type="Proteomes" id="UP000230750">
    <property type="component" value="Unassembled WGS sequence"/>
</dbReference>
<comment type="caution">
    <text evidence="2">The sequence shown here is derived from an EMBL/GenBank/DDBJ whole genome shotgun (WGS) entry which is preliminary data.</text>
</comment>
<name>A0A2G8LBL9_STIJA</name>
<dbReference type="AlphaFoldDB" id="A0A2G8LBL9"/>
<dbReference type="PANTHER" id="PTHR33480:SF1">
    <property type="entry name" value="TYR RECOMBINASE DOMAIN-CONTAINING PROTEIN"/>
    <property type="match status" value="1"/>
</dbReference>
<feature type="region of interest" description="Disordered" evidence="1">
    <location>
        <begin position="126"/>
        <end position="179"/>
    </location>
</feature>
<gene>
    <name evidence="2" type="ORF">BSL78_05468</name>
</gene>
<feature type="compositionally biased region" description="Polar residues" evidence="1">
    <location>
        <begin position="1"/>
        <end position="10"/>
    </location>
</feature>
<evidence type="ECO:0000313" key="2">
    <source>
        <dbReference type="EMBL" id="PIK57642.1"/>
    </source>
</evidence>
<dbReference type="STRING" id="307972.A0A2G8LBL9"/>